<dbReference type="OrthoDB" id="198787at2759"/>
<dbReference type="EMBL" id="CP033150">
    <property type="protein sequence ID" value="AYO42716.1"/>
    <property type="molecule type" value="Genomic_DNA"/>
</dbReference>
<feature type="region of interest" description="Disordered" evidence="1">
    <location>
        <begin position="1"/>
        <end position="27"/>
    </location>
</feature>
<dbReference type="Proteomes" id="UP000269793">
    <property type="component" value="Chromosome III"/>
</dbReference>
<keyword evidence="4" id="KW-1185">Reference proteome</keyword>
<evidence type="ECO:0000259" key="2">
    <source>
        <dbReference type="Pfam" id="PF17171"/>
    </source>
</evidence>
<name>A0A3G2S4L0_MALR7</name>
<sequence length="374" mass="41611">MFSAETGARTELQDIPPAPPSSSFARRTTIPMPDVIRRLFKQFPLHVWPPAESGGSWSQVEGASRPATLYIVPPKEPGTWASADPVSLRWQMEFVVRGVPVHCEPLYDAYWSPEHTTPFAQVDTESHGAKLLGESSLQRYMDHHYPLVRAELEEKSVWPDHVQDEVMLWMNLLEQRVMCGLLLACIRSGTYTPPSQSASLLRRWLAPLFPGEMSPEQGAFARLARLSAAGASPSSLAAVFGRDYLSDVRNPLTLVPGYSVDWVGFLSGTSDHTGPDASEVEQFPASLRVDQDAIQRDAADALNAVAARLADDIGSRDDVWMLGARRPTSLDCLLFAVLHTIRTLPAQQVRFLLAVQERHPSLLTYYERLHKYVP</sequence>
<dbReference type="VEuPathDB" id="FungiDB:DNF11_1766"/>
<protein>
    <recommendedName>
        <fullName evidence="2">Metaxin glutathione S-transferase domain-containing protein</fullName>
    </recommendedName>
</protein>
<feature type="domain" description="Metaxin glutathione S-transferase" evidence="2">
    <location>
        <begin position="298"/>
        <end position="368"/>
    </location>
</feature>
<accession>A0A3G2S4L0</accession>
<evidence type="ECO:0000313" key="4">
    <source>
        <dbReference type="Proteomes" id="UP000269793"/>
    </source>
</evidence>
<proteinExistence type="predicted"/>
<gene>
    <name evidence="3" type="ORF">DNF11_1766</name>
</gene>
<evidence type="ECO:0000256" key="1">
    <source>
        <dbReference type="SAM" id="MobiDB-lite"/>
    </source>
</evidence>
<organism evidence="3 4">
    <name type="scientific">Malassezia restricta (strain ATCC 96810 / NBRC 103918 / CBS 7877)</name>
    <name type="common">Seborrheic dermatitis infection agent</name>
    <dbReference type="NCBI Taxonomy" id="425264"/>
    <lineage>
        <taxon>Eukaryota</taxon>
        <taxon>Fungi</taxon>
        <taxon>Dikarya</taxon>
        <taxon>Basidiomycota</taxon>
        <taxon>Ustilaginomycotina</taxon>
        <taxon>Malasseziomycetes</taxon>
        <taxon>Malasseziales</taxon>
        <taxon>Malasseziaceae</taxon>
        <taxon>Malassezia</taxon>
    </lineage>
</organism>
<evidence type="ECO:0000313" key="3">
    <source>
        <dbReference type="EMBL" id="AYO42716.1"/>
    </source>
</evidence>
<dbReference type="AlphaFoldDB" id="A0A3G2S4L0"/>
<reference evidence="3 4" key="1">
    <citation type="submission" date="2018-10" db="EMBL/GenBank/DDBJ databases">
        <title>Complete genome sequence of Malassezia restricta CBS 7877.</title>
        <authorList>
            <person name="Morand S.C."/>
            <person name="Bertignac M."/>
            <person name="Iltis A."/>
            <person name="Kolder I."/>
            <person name="Pirovano W."/>
            <person name="Jourdain R."/>
            <person name="Clavaud C."/>
        </authorList>
    </citation>
    <scope>NUCLEOTIDE SEQUENCE [LARGE SCALE GENOMIC DNA]</scope>
    <source>
        <strain evidence="3 4">CBS 7877</strain>
    </source>
</reference>
<dbReference type="Pfam" id="PF17171">
    <property type="entry name" value="GST_C_6"/>
    <property type="match status" value="1"/>
</dbReference>
<dbReference type="InterPro" id="IPR033468">
    <property type="entry name" value="Metaxin_GST"/>
</dbReference>